<protein>
    <submittedName>
        <fullName evidence="2">Anti-sigma factor antagonist</fullName>
    </submittedName>
</protein>
<accession>A0A4Q9HX62</accession>
<dbReference type="Pfam" id="PF01740">
    <property type="entry name" value="STAS"/>
    <property type="match status" value="1"/>
</dbReference>
<dbReference type="SUPFAM" id="SSF52091">
    <property type="entry name" value="SpoIIaa-like"/>
    <property type="match status" value="1"/>
</dbReference>
<dbReference type="AlphaFoldDB" id="A0A4Q9HX62"/>
<evidence type="ECO:0000313" key="2">
    <source>
        <dbReference type="EMBL" id="TBO58880.1"/>
    </source>
</evidence>
<dbReference type="RefSeq" id="WP_131123632.1">
    <property type="nucleotide sequence ID" value="NZ_SIXH01000111.1"/>
</dbReference>
<dbReference type="Proteomes" id="UP000292452">
    <property type="component" value="Unassembled WGS sequence"/>
</dbReference>
<sequence length="133" mass="13887">MTLQWRYTTRDDLSVLSLSGSLGEQALARFGGAVGWALARGTGPVVLDLTALSGWSADGQRAIADAARQLATHQRTLELAAIPADGSLVPDGRCPLMPVHPDLDAALAAHGAQTDGTEARQEWRTTAWPGGAS</sequence>
<feature type="domain" description="STAS" evidence="1">
    <location>
        <begin position="6"/>
        <end position="83"/>
    </location>
</feature>
<dbReference type="InterPro" id="IPR036513">
    <property type="entry name" value="STAS_dom_sf"/>
</dbReference>
<dbReference type="Gene3D" id="3.30.750.24">
    <property type="entry name" value="STAS domain"/>
    <property type="match status" value="1"/>
</dbReference>
<gene>
    <name evidence="2" type="ORF">EYS09_15190</name>
</gene>
<name>A0A4Q9HX62_STRKA</name>
<keyword evidence="3" id="KW-1185">Reference proteome</keyword>
<organism evidence="2 3">
    <name type="scientific">Streptomyces kasugaensis</name>
    <dbReference type="NCBI Taxonomy" id="1946"/>
    <lineage>
        <taxon>Bacteria</taxon>
        <taxon>Bacillati</taxon>
        <taxon>Actinomycetota</taxon>
        <taxon>Actinomycetes</taxon>
        <taxon>Kitasatosporales</taxon>
        <taxon>Streptomycetaceae</taxon>
        <taxon>Streptomyces</taxon>
    </lineage>
</organism>
<evidence type="ECO:0000259" key="1">
    <source>
        <dbReference type="Pfam" id="PF01740"/>
    </source>
</evidence>
<reference evidence="2 3" key="1">
    <citation type="submission" date="2019-02" db="EMBL/GenBank/DDBJ databases">
        <title>Draft Genome Sequence of Streptomyces sp. AM-2504, identified by 16S rRNA comparative analysis as a Streptomyces Kasugaensis strain.</title>
        <authorList>
            <person name="Napolioni V."/>
            <person name="Giuliodori A.M."/>
            <person name="Spurio R."/>
            <person name="Fabbretti A."/>
        </authorList>
    </citation>
    <scope>NUCLEOTIDE SEQUENCE [LARGE SCALE GENOMIC DNA]</scope>
    <source>
        <strain evidence="2 3">AM-2504</strain>
    </source>
</reference>
<dbReference type="EMBL" id="SIXH01000111">
    <property type="protein sequence ID" value="TBO58880.1"/>
    <property type="molecule type" value="Genomic_DNA"/>
</dbReference>
<dbReference type="InterPro" id="IPR002645">
    <property type="entry name" value="STAS_dom"/>
</dbReference>
<proteinExistence type="predicted"/>
<evidence type="ECO:0000313" key="3">
    <source>
        <dbReference type="Proteomes" id="UP000292452"/>
    </source>
</evidence>
<comment type="caution">
    <text evidence="2">The sequence shown here is derived from an EMBL/GenBank/DDBJ whole genome shotgun (WGS) entry which is preliminary data.</text>
</comment>